<comment type="caution">
    <text evidence="3">The sequence shown here is derived from an EMBL/GenBank/DDBJ whole genome shotgun (WGS) entry which is preliminary data.</text>
</comment>
<dbReference type="PANTHER" id="PTHR35340">
    <property type="entry name" value="PQQ ENZYME REPEAT PROTEIN-RELATED"/>
    <property type="match status" value="1"/>
</dbReference>
<dbReference type="Proteomes" id="UP000613840">
    <property type="component" value="Unassembled WGS sequence"/>
</dbReference>
<name>A0A917S5B9_9ACTN</name>
<dbReference type="PANTHER" id="PTHR35340:SF5">
    <property type="entry name" value="ASST-DOMAIN-CONTAINING PROTEIN"/>
    <property type="match status" value="1"/>
</dbReference>
<feature type="region of interest" description="Disordered" evidence="1">
    <location>
        <begin position="67"/>
        <end position="103"/>
    </location>
</feature>
<dbReference type="EMBL" id="BMMZ01000004">
    <property type="protein sequence ID" value="GGL59938.1"/>
    <property type="molecule type" value="Genomic_DNA"/>
</dbReference>
<dbReference type="InterPro" id="IPR006311">
    <property type="entry name" value="TAT_signal"/>
</dbReference>
<sequence>MTTDNQSDDQTDRQTDQQDQPDGPRATRQRLGRREVLGLSGVVAGAAALGAAGLVGYRIGRSDGTATSRVSASASPDGSSGTANPGTASTATSFRTRPDLSPPEVIMTRAGAGPKIGSQKYIFLAPKQYTATGTTSSQSGPMIIDHAGRLVWFSPTDSAEGQSDVVMDFRPQTYRGRPVLTWWEGTSANGYGTGTGVIADSSYTKIATVNAVGNLQADLHEFLITARNTAYLTAYRRTTTDLTAAGGLSKGNVLSGVVQEIDIATGKLLFSWDSLDHVDPTASYVKPTTNPGDTLDYFHINSIFELDNDTLLISSRNTWAVYAVAKSSGRVLWRLGGQHSDFHHATGTRFEWQHHATQLRPGRLMIFDNASAPAQERQSRALLLDVDTKSMTVALVRALTHPAGLLADSQGSFQHLSTGEWFVGWGAEPYFSQFSTDGTLVLDGKLPDNVQSYRTLSGTWTGQPGGKPVITAGTNAARGSTVYASWNGATEVAQWTVLAGSKQSALRQLAKVPRAGFETGVAVDSTGPYFQVIGVDVHGAELGRSDVLKASF</sequence>
<proteinExistence type="predicted"/>
<evidence type="ECO:0000256" key="2">
    <source>
        <dbReference type="SAM" id="Phobius"/>
    </source>
</evidence>
<dbReference type="InterPro" id="IPR039535">
    <property type="entry name" value="ASST-like"/>
</dbReference>
<gene>
    <name evidence="3" type="ORF">GCM10011575_18070</name>
</gene>
<organism evidence="3 4">
    <name type="scientific">Microlunatus endophyticus</name>
    <dbReference type="NCBI Taxonomy" id="1716077"/>
    <lineage>
        <taxon>Bacteria</taxon>
        <taxon>Bacillati</taxon>
        <taxon>Actinomycetota</taxon>
        <taxon>Actinomycetes</taxon>
        <taxon>Propionibacteriales</taxon>
        <taxon>Propionibacteriaceae</taxon>
        <taxon>Microlunatus</taxon>
    </lineage>
</organism>
<dbReference type="Pfam" id="PF14269">
    <property type="entry name" value="Arylsulfotran_2"/>
    <property type="match status" value="1"/>
</dbReference>
<keyword evidence="4" id="KW-1185">Reference proteome</keyword>
<reference evidence="3" key="1">
    <citation type="journal article" date="2014" name="Int. J. Syst. Evol. Microbiol.">
        <title>Complete genome sequence of Corynebacterium casei LMG S-19264T (=DSM 44701T), isolated from a smear-ripened cheese.</title>
        <authorList>
            <consortium name="US DOE Joint Genome Institute (JGI-PGF)"/>
            <person name="Walter F."/>
            <person name="Albersmeier A."/>
            <person name="Kalinowski J."/>
            <person name="Ruckert C."/>
        </authorList>
    </citation>
    <scope>NUCLEOTIDE SEQUENCE</scope>
    <source>
        <strain evidence="3">CGMCC 4.7306</strain>
    </source>
</reference>
<feature type="transmembrane region" description="Helical" evidence="2">
    <location>
        <begin position="36"/>
        <end position="57"/>
    </location>
</feature>
<evidence type="ECO:0000313" key="4">
    <source>
        <dbReference type="Proteomes" id="UP000613840"/>
    </source>
</evidence>
<feature type="region of interest" description="Disordered" evidence="1">
    <location>
        <begin position="1"/>
        <end position="33"/>
    </location>
</feature>
<keyword evidence="2" id="KW-1133">Transmembrane helix</keyword>
<feature type="compositionally biased region" description="Polar residues" evidence="1">
    <location>
        <begin position="67"/>
        <end position="95"/>
    </location>
</feature>
<reference evidence="3" key="2">
    <citation type="submission" date="2020-09" db="EMBL/GenBank/DDBJ databases">
        <authorList>
            <person name="Sun Q."/>
            <person name="Zhou Y."/>
        </authorList>
    </citation>
    <scope>NUCLEOTIDE SEQUENCE</scope>
    <source>
        <strain evidence="3">CGMCC 4.7306</strain>
    </source>
</reference>
<evidence type="ECO:0008006" key="5">
    <source>
        <dbReference type="Google" id="ProtNLM"/>
    </source>
</evidence>
<keyword evidence="2" id="KW-0472">Membrane</keyword>
<accession>A0A917S5B9</accession>
<dbReference type="PROSITE" id="PS51318">
    <property type="entry name" value="TAT"/>
    <property type="match status" value="1"/>
</dbReference>
<dbReference type="InterPro" id="IPR053143">
    <property type="entry name" value="Arylsulfate_ST"/>
</dbReference>
<dbReference type="AlphaFoldDB" id="A0A917S5B9"/>
<evidence type="ECO:0000313" key="3">
    <source>
        <dbReference type="EMBL" id="GGL59938.1"/>
    </source>
</evidence>
<keyword evidence="2" id="KW-0812">Transmembrane</keyword>
<protein>
    <recommendedName>
        <fullName evidence="5">Arylsulfotransferase (ASST)</fullName>
    </recommendedName>
</protein>
<evidence type="ECO:0000256" key="1">
    <source>
        <dbReference type="SAM" id="MobiDB-lite"/>
    </source>
</evidence>